<evidence type="ECO:0008006" key="6">
    <source>
        <dbReference type="Google" id="ProtNLM"/>
    </source>
</evidence>
<protein>
    <recommendedName>
        <fullName evidence="6">Lysine transporter LysE</fullName>
    </recommendedName>
</protein>
<feature type="transmembrane region" description="Helical" evidence="1">
    <location>
        <begin position="109"/>
        <end position="132"/>
    </location>
</feature>
<sequence length="220" mass="25518">MKSLKNILVGFLVSFLGSIPLGYLNLVGLEIYTKSGFRDLALFLFGVIVVETFVIYFTLLFAKQLINNKKLMKIIDFFAVGFMFVLAFAFYFNFNFNQEIKSDGILSNYLIYSPFVIGIILNCFNFLQLPFWASWNLYLLNGKYIAIERQLKYYYIAGTLIGIFFGMLSLIVVLQTFFQKTNQFSKYIMPVFIPGFFMILGSIQVFKVYKKYFKSAALEI</sequence>
<reference evidence="2 5" key="2">
    <citation type="submission" date="2019-11" db="EMBL/GenBank/DDBJ databases">
        <title>Flavobacterium resistens genome.</title>
        <authorList>
            <person name="Wilson V.M."/>
            <person name="Newman J.D."/>
        </authorList>
    </citation>
    <scope>NUCLEOTIDE SEQUENCE [LARGE SCALE GENOMIC DNA]</scope>
    <source>
        <strain evidence="2 5">DSM 19382</strain>
    </source>
</reference>
<organism evidence="3 4">
    <name type="scientific">Flavobacterium resistens</name>
    <dbReference type="NCBI Taxonomy" id="443612"/>
    <lineage>
        <taxon>Bacteria</taxon>
        <taxon>Pseudomonadati</taxon>
        <taxon>Bacteroidota</taxon>
        <taxon>Flavobacteriia</taxon>
        <taxon>Flavobacteriales</taxon>
        <taxon>Flavobacteriaceae</taxon>
        <taxon>Flavobacterium</taxon>
    </lineage>
</organism>
<feature type="transmembrane region" description="Helical" evidence="1">
    <location>
        <begin position="187"/>
        <end position="206"/>
    </location>
</feature>
<evidence type="ECO:0000313" key="4">
    <source>
        <dbReference type="Proteomes" id="UP000317289"/>
    </source>
</evidence>
<accession>A0A521EWA5</accession>
<dbReference type="AlphaFoldDB" id="A0A521EWA5"/>
<dbReference type="Proteomes" id="UP000317289">
    <property type="component" value="Unassembled WGS sequence"/>
</dbReference>
<feature type="transmembrane region" description="Helical" evidence="1">
    <location>
        <begin position="153"/>
        <end position="175"/>
    </location>
</feature>
<keyword evidence="1" id="KW-0472">Membrane</keyword>
<keyword evidence="1" id="KW-0812">Transmembrane</keyword>
<evidence type="ECO:0000313" key="3">
    <source>
        <dbReference type="EMBL" id="SMO87691.1"/>
    </source>
</evidence>
<dbReference type="Proteomes" id="UP000468990">
    <property type="component" value="Unassembled WGS sequence"/>
</dbReference>
<name>A0A521EWA5_9FLAO</name>
<dbReference type="EMBL" id="WKKG01000003">
    <property type="protein sequence ID" value="MRX68039.1"/>
    <property type="molecule type" value="Genomic_DNA"/>
</dbReference>
<feature type="transmembrane region" description="Helical" evidence="1">
    <location>
        <begin position="40"/>
        <end position="62"/>
    </location>
</feature>
<feature type="transmembrane region" description="Helical" evidence="1">
    <location>
        <begin position="74"/>
        <end position="94"/>
    </location>
</feature>
<proteinExistence type="predicted"/>
<evidence type="ECO:0000256" key="1">
    <source>
        <dbReference type="SAM" id="Phobius"/>
    </source>
</evidence>
<dbReference type="RefSeq" id="WP_142452045.1">
    <property type="nucleotide sequence ID" value="NZ_FXTA01000005.1"/>
</dbReference>
<keyword evidence="1" id="KW-1133">Transmembrane helix</keyword>
<reference evidence="3 4" key="1">
    <citation type="submission" date="2017-05" db="EMBL/GenBank/DDBJ databases">
        <authorList>
            <person name="Varghese N."/>
            <person name="Submissions S."/>
        </authorList>
    </citation>
    <scope>NUCLEOTIDE SEQUENCE [LARGE SCALE GENOMIC DNA]</scope>
    <source>
        <strain evidence="3 4">DSM 19382</strain>
    </source>
</reference>
<keyword evidence="5" id="KW-1185">Reference proteome</keyword>
<dbReference type="EMBL" id="FXTA01000005">
    <property type="protein sequence ID" value="SMO87691.1"/>
    <property type="molecule type" value="Genomic_DNA"/>
</dbReference>
<evidence type="ECO:0000313" key="2">
    <source>
        <dbReference type="EMBL" id="MRX68039.1"/>
    </source>
</evidence>
<dbReference type="OrthoDB" id="9342487at2"/>
<feature type="transmembrane region" description="Helical" evidence="1">
    <location>
        <begin position="7"/>
        <end position="28"/>
    </location>
</feature>
<gene>
    <name evidence="2" type="ORF">GJU42_08690</name>
    <name evidence="3" type="ORF">SAMN06265349_105415</name>
</gene>
<evidence type="ECO:0000313" key="5">
    <source>
        <dbReference type="Proteomes" id="UP000468990"/>
    </source>
</evidence>